<keyword evidence="6 10" id="KW-0472">Membrane</keyword>
<evidence type="ECO:0000313" key="13">
    <source>
        <dbReference type="Proteomes" id="UP001303046"/>
    </source>
</evidence>
<feature type="transmembrane region" description="Helical" evidence="10">
    <location>
        <begin position="224"/>
        <end position="248"/>
    </location>
</feature>
<accession>A0ABR1C436</accession>
<dbReference type="PANTHER" id="PTHR45638">
    <property type="entry name" value="CYCLIC NUCLEOTIDE-GATED CATION CHANNEL SUBUNIT A"/>
    <property type="match status" value="1"/>
</dbReference>
<evidence type="ECO:0000256" key="10">
    <source>
        <dbReference type="SAM" id="Phobius"/>
    </source>
</evidence>
<evidence type="ECO:0000256" key="8">
    <source>
        <dbReference type="ARBA" id="ARBA00023303"/>
    </source>
</evidence>
<dbReference type="SUPFAM" id="SSF51206">
    <property type="entry name" value="cAMP-binding domain-like"/>
    <property type="match status" value="1"/>
</dbReference>
<comment type="caution">
    <text evidence="12">The sequence shown here is derived from an EMBL/GenBank/DDBJ whole genome shotgun (WGS) entry which is preliminary data.</text>
</comment>
<gene>
    <name evidence="12" type="primary">Necator_chrII.g4986</name>
    <name evidence="12" type="ORF">RB195_017194</name>
</gene>
<evidence type="ECO:0000256" key="2">
    <source>
        <dbReference type="ARBA" id="ARBA00022448"/>
    </source>
</evidence>
<keyword evidence="2" id="KW-0813">Transport</keyword>
<feature type="domain" description="Cyclic nucleotide-binding" evidence="11">
    <location>
        <begin position="471"/>
        <end position="590"/>
    </location>
</feature>
<keyword evidence="9" id="KW-0175">Coiled coil</keyword>
<proteinExistence type="predicted"/>
<feature type="transmembrane region" description="Helical" evidence="10">
    <location>
        <begin position="88"/>
        <end position="111"/>
    </location>
</feature>
<dbReference type="Gene3D" id="2.60.120.10">
    <property type="entry name" value="Jelly Rolls"/>
    <property type="match status" value="1"/>
</dbReference>
<evidence type="ECO:0000256" key="1">
    <source>
        <dbReference type="ARBA" id="ARBA00004141"/>
    </source>
</evidence>
<organism evidence="12 13">
    <name type="scientific">Necator americanus</name>
    <name type="common">Human hookworm</name>
    <dbReference type="NCBI Taxonomy" id="51031"/>
    <lineage>
        <taxon>Eukaryota</taxon>
        <taxon>Metazoa</taxon>
        <taxon>Ecdysozoa</taxon>
        <taxon>Nematoda</taxon>
        <taxon>Chromadorea</taxon>
        <taxon>Rhabditida</taxon>
        <taxon>Rhabditina</taxon>
        <taxon>Rhabditomorpha</taxon>
        <taxon>Strongyloidea</taxon>
        <taxon>Ancylostomatidae</taxon>
        <taxon>Bunostominae</taxon>
        <taxon>Necator</taxon>
    </lineage>
</organism>
<dbReference type="Proteomes" id="UP001303046">
    <property type="component" value="Unassembled WGS sequence"/>
</dbReference>
<keyword evidence="7" id="KW-1071">Ligand-gated ion channel</keyword>
<dbReference type="Gene3D" id="1.10.287.70">
    <property type="match status" value="1"/>
</dbReference>
<feature type="transmembrane region" description="Helical" evidence="10">
    <location>
        <begin position="123"/>
        <end position="141"/>
    </location>
</feature>
<keyword evidence="13" id="KW-1185">Reference proteome</keyword>
<dbReference type="PROSITE" id="PS00888">
    <property type="entry name" value="CNMP_BINDING_1"/>
    <property type="match status" value="1"/>
</dbReference>
<feature type="transmembrane region" description="Helical" evidence="10">
    <location>
        <begin position="362"/>
        <end position="380"/>
    </location>
</feature>
<dbReference type="Pfam" id="PF00520">
    <property type="entry name" value="Ion_trans"/>
    <property type="match status" value="1"/>
</dbReference>
<evidence type="ECO:0000256" key="9">
    <source>
        <dbReference type="SAM" id="Coils"/>
    </source>
</evidence>
<keyword evidence="8" id="KW-0407">Ion channel</keyword>
<dbReference type="PROSITE" id="PS00889">
    <property type="entry name" value="CNMP_BINDING_2"/>
    <property type="match status" value="1"/>
</dbReference>
<keyword evidence="3 10" id="KW-0812">Transmembrane</keyword>
<dbReference type="InterPro" id="IPR005821">
    <property type="entry name" value="Ion_trans_dom"/>
</dbReference>
<dbReference type="SUPFAM" id="SSF81324">
    <property type="entry name" value="Voltage-gated potassium channels"/>
    <property type="match status" value="1"/>
</dbReference>
<dbReference type="PROSITE" id="PS50042">
    <property type="entry name" value="CNMP_BINDING_3"/>
    <property type="match status" value="1"/>
</dbReference>
<dbReference type="InterPro" id="IPR018488">
    <property type="entry name" value="cNMP-bd_CS"/>
</dbReference>
<evidence type="ECO:0000313" key="12">
    <source>
        <dbReference type="EMBL" id="KAK6733299.1"/>
    </source>
</evidence>
<dbReference type="Gene3D" id="1.10.287.630">
    <property type="entry name" value="Helix hairpin bin"/>
    <property type="match status" value="1"/>
</dbReference>
<feature type="transmembrane region" description="Helical" evidence="10">
    <location>
        <begin position="317"/>
        <end position="342"/>
    </location>
</feature>
<reference evidence="12 13" key="1">
    <citation type="submission" date="2023-08" db="EMBL/GenBank/DDBJ databases">
        <title>A Necator americanus chromosomal reference genome.</title>
        <authorList>
            <person name="Ilik V."/>
            <person name="Petrzelkova K.J."/>
            <person name="Pardy F."/>
            <person name="Fuh T."/>
            <person name="Niatou-Singa F.S."/>
            <person name="Gouil Q."/>
            <person name="Baker L."/>
            <person name="Ritchie M.E."/>
            <person name="Jex A.R."/>
            <person name="Gazzola D."/>
            <person name="Li H."/>
            <person name="Toshio Fujiwara R."/>
            <person name="Zhan B."/>
            <person name="Aroian R.V."/>
            <person name="Pafco B."/>
            <person name="Schwarz E.M."/>
        </authorList>
    </citation>
    <scope>NUCLEOTIDE SEQUENCE [LARGE SCALE GENOMIC DNA]</scope>
    <source>
        <strain evidence="12 13">Aroian</strain>
        <tissue evidence="12">Whole animal</tissue>
    </source>
</reference>
<dbReference type="EMBL" id="JAVFWL010000002">
    <property type="protein sequence ID" value="KAK6733299.1"/>
    <property type="molecule type" value="Genomic_DNA"/>
</dbReference>
<keyword evidence="4 10" id="KW-1133">Transmembrane helix</keyword>
<evidence type="ECO:0000256" key="7">
    <source>
        <dbReference type="ARBA" id="ARBA00023286"/>
    </source>
</evidence>
<evidence type="ECO:0000256" key="6">
    <source>
        <dbReference type="ARBA" id="ARBA00023136"/>
    </source>
</evidence>
<sequence length="682" mass="79802">MSTSVQVESTDVAVVSPTYFQRMVRIMMVLKYWVNHMREKKKQNVTNVDLENVRRVFEPPTHVAQVKVKKPLHKRLLCWSVDETSTVFYLWTTVIFIGCSYNLITIVVMVFEEVYKTFYDSWIKFNILFDCLFLCDLFILTRRQFIEDGIRVRDVKEMIMHRIKSKYFYLDILCILPTDLFLYMKPDFSLCRLNRLLKCYRVGDFNALTEIRTLFPNLFRITKLIFTCFIIFHWNGCVYFFISVLYNFPSATIDDWIFSYDKIPDPILMSCGVNDDFNVTEDECRTDVIPPLRIFEEYDNMTAEVDLAMMYWGNRSYAIPFTAFFKQYALSFYWSALTLVTLGEQPSPNDSFQNTFEICDTLLGLVLFAVIVGDVGNMVTTMNMKRSDFEEVLDGCKSYMIYRKVHRYLQRKTVEYFSYTWAHGGGQVDEEEIAEFLPPRLYGQLAVHIHMETLRRVKLFEGKGNQRIREAWLDCEPNLLYELILKLELRVYSPMDYVCKKGDVGTEMYIVKEGFVEVVSEDGTKVFVRLGEGTVFGELSILNIPGNKNGNRRTANVRSVGYSDLYVLSKDDLWAALREYPDAKRSLMEKGESILAKDNLLEEVVGEQELEQDAPVEEQLEFAAKIIREIEAQLDAAENNFKESTSRTKRNLFKLERDVDEELKLLLEPKKTPNHHRRSSLT</sequence>
<dbReference type="PANTHER" id="PTHR45638:SF5">
    <property type="entry name" value="CYCLIC NUCLEOTIDE-BINDING DOMAIN-CONTAINING PROTEIN"/>
    <property type="match status" value="1"/>
</dbReference>
<evidence type="ECO:0000256" key="5">
    <source>
        <dbReference type="ARBA" id="ARBA00023065"/>
    </source>
</evidence>
<evidence type="ECO:0000256" key="3">
    <source>
        <dbReference type="ARBA" id="ARBA00022692"/>
    </source>
</evidence>
<dbReference type="SMART" id="SM00100">
    <property type="entry name" value="cNMP"/>
    <property type="match status" value="1"/>
</dbReference>
<keyword evidence="5" id="KW-0406">Ion transport</keyword>
<dbReference type="Pfam" id="PF00027">
    <property type="entry name" value="cNMP_binding"/>
    <property type="match status" value="1"/>
</dbReference>
<dbReference type="CDD" id="cd00038">
    <property type="entry name" value="CAP_ED"/>
    <property type="match status" value="1"/>
</dbReference>
<name>A0ABR1C436_NECAM</name>
<comment type="subcellular location">
    <subcellularLocation>
        <location evidence="1">Membrane</location>
        <topology evidence="1">Multi-pass membrane protein</topology>
    </subcellularLocation>
</comment>
<feature type="coiled-coil region" evidence="9">
    <location>
        <begin position="620"/>
        <end position="647"/>
    </location>
</feature>
<evidence type="ECO:0000259" key="11">
    <source>
        <dbReference type="PROSITE" id="PS50042"/>
    </source>
</evidence>
<dbReference type="InterPro" id="IPR014710">
    <property type="entry name" value="RmlC-like_jellyroll"/>
</dbReference>
<protein>
    <recommendedName>
        <fullName evidence="11">Cyclic nucleotide-binding domain-containing protein</fullName>
    </recommendedName>
</protein>
<dbReference type="InterPro" id="IPR050866">
    <property type="entry name" value="CNG_cation_channel"/>
</dbReference>
<dbReference type="InterPro" id="IPR000595">
    <property type="entry name" value="cNMP-bd_dom"/>
</dbReference>
<evidence type="ECO:0000256" key="4">
    <source>
        <dbReference type="ARBA" id="ARBA00022989"/>
    </source>
</evidence>
<feature type="transmembrane region" description="Helical" evidence="10">
    <location>
        <begin position="167"/>
        <end position="184"/>
    </location>
</feature>
<dbReference type="InterPro" id="IPR018490">
    <property type="entry name" value="cNMP-bd_dom_sf"/>
</dbReference>